<gene>
    <name evidence="1" type="ORF">B5F97_12230</name>
</gene>
<accession>A0A1Y3YRK3</accession>
<dbReference type="EMBL" id="NFII01000011">
    <property type="protein sequence ID" value="OUO00496.1"/>
    <property type="molecule type" value="Genomic_DNA"/>
</dbReference>
<organism evidence="1 2">
    <name type="scientific">Bacteroides clarus</name>
    <dbReference type="NCBI Taxonomy" id="626929"/>
    <lineage>
        <taxon>Bacteria</taxon>
        <taxon>Pseudomonadati</taxon>
        <taxon>Bacteroidota</taxon>
        <taxon>Bacteroidia</taxon>
        <taxon>Bacteroidales</taxon>
        <taxon>Bacteroidaceae</taxon>
        <taxon>Bacteroides</taxon>
    </lineage>
</organism>
<dbReference type="RefSeq" id="WP_087426455.1">
    <property type="nucleotide sequence ID" value="NZ_NFII01000011.1"/>
</dbReference>
<dbReference type="Proteomes" id="UP000195386">
    <property type="component" value="Unassembled WGS sequence"/>
</dbReference>
<sequence length="192" mass="22097">MIYNDLDKICLSRFIDIFLGDIDKVVQGGKYSTEEKALAAEKLCNEYLSIVGGKSAISLISRRNEILKIQIRLNCLAVCEKMILSDDWSDVVEVMSTLGYKFKEDEHDKIRNRISSVSASDKYRLAKLAETSSDMGKTKMDREYFTKERVSLMSYVKMHIDESTFSAKEYAYMVRRMCDDIDAMIRSTSKKK</sequence>
<evidence type="ECO:0000313" key="2">
    <source>
        <dbReference type="Proteomes" id="UP000195386"/>
    </source>
</evidence>
<comment type="caution">
    <text evidence="1">The sequence shown here is derived from an EMBL/GenBank/DDBJ whole genome shotgun (WGS) entry which is preliminary data.</text>
</comment>
<protein>
    <submittedName>
        <fullName evidence="1">Uncharacterized protein</fullName>
    </submittedName>
</protein>
<dbReference type="AlphaFoldDB" id="A0A1Y3YRK3"/>
<evidence type="ECO:0000313" key="1">
    <source>
        <dbReference type="EMBL" id="OUO00496.1"/>
    </source>
</evidence>
<reference evidence="2" key="1">
    <citation type="submission" date="2017-04" db="EMBL/GenBank/DDBJ databases">
        <title>Function of individual gut microbiota members based on whole genome sequencing of pure cultures obtained from chicken caecum.</title>
        <authorList>
            <person name="Medvecky M."/>
            <person name="Cejkova D."/>
            <person name="Polansky O."/>
            <person name="Karasova D."/>
            <person name="Kubasova T."/>
            <person name="Cizek A."/>
            <person name="Rychlik I."/>
        </authorList>
    </citation>
    <scope>NUCLEOTIDE SEQUENCE [LARGE SCALE GENOMIC DNA]</scope>
    <source>
        <strain evidence="2">An43</strain>
    </source>
</reference>
<name>A0A1Y3YRK3_9BACE</name>
<proteinExistence type="predicted"/>